<reference evidence="9 10" key="1">
    <citation type="submission" date="2020-04" db="EMBL/GenBank/DDBJ databases">
        <authorList>
            <person name="De Canck E."/>
        </authorList>
    </citation>
    <scope>NUCLEOTIDE SEQUENCE [LARGE SCALE GENOMIC DNA]</scope>
    <source>
        <strain evidence="9 10">LMG 29739</strain>
    </source>
</reference>
<feature type="transmembrane region" description="Helical" evidence="7">
    <location>
        <begin position="174"/>
        <end position="192"/>
    </location>
</feature>
<evidence type="ECO:0000256" key="1">
    <source>
        <dbReference type="ARBA" id="ARBA00004141"/>
    </source>
</evidence>
<dbReference type="AlphaFoldDB" id="A0A6J5EDH7"/>
<sequence length="741" mass="81032">MSVTTSGLQSKSRQRIARELIELLSSMRFAIAMLVILAIASIIGTVLTQDDPYPNYVNQFGPFWADIFRSLSLYTVYSAWWFMLILGFLITSVSLCVIRNAPKMIADTKSWKDKVREASLRAFHHKGEFVAQGSRAEAAATLSQLSGKLGYRFVTRESDGATLIAAKRGAMTKLGYISAHLAIVIICIGGLLDSNLPIKLQMWLFDKSPISSNTVINDIPPEHRLSQSNPTFRGYAWVPEGQHVSTAILNEPNGSLIQDLPFSIQLDKFIVDYYTTGMPKLFASDIVVIDHKTGQRIPARVEVNKPFEYDGVSIYQSSFQDGGSEMKMTAYPMSGGSAKTVPFDGTIGSSTPLTGNVPGEDGQTVEFADFRAINVENITNGSGQTDARGVAAHQTLQQAFDERLGSGAKTSRPLDLHNVGPSVQYKVRDKDGQAREYNNYMLPVEVAGDRVFLAGMRTNPDDSFRYLRIPADEGGTVKEWMNLRAALENPATRAEAAHRFAQRSVPGSNQELQQHLEESAVRVLTLFAGADSSLGTPPRGQAFGGFQAIATFIDHSVPKAEQEKAAGLLLRMLEGAMWDVWQLSRTQAGEAPVQPGDASSRFVQNSINAISDSFLYGSPVYLQLDSFKQVQASVFQLTRAPGKKVVYLGSLLLVLGIFSMFYVRERRLWFWLKDTDRGVNVVMAMSSARKTFDFDKEFKETRDAVGAVLGAKPADDSVASAASGGGSHPAAPATGPQDSNR</sequence>
<keyword evidence="5 7" id="KW-0472">Membrane</keyword>
<evidence type="ECO:0000313" key="9">
    <source>
        <dbReference type="EMBL" id="CAB3763336.1"/>
    </source>
</evidence>
<comment type="subcellular location">
    <subcellularLocation>
        <location evidence="1">Membrane</location>
        <topology evidence="1">Multi-pass membrane protein</topology>
    </subcellularLocation>
</comment>
<dbReference type="PANTHER" id="PTHR31566:SF0">
    <property type="entry name" value="CYTOCHROME C BIOGENESIS PROTEIN CCS1, CHLOROPLASTIC"/>
    <property type="match status" value="1"/>
</dbReference>
<dbReference type="RefSeq" id="WP_175112925.1">
    <property type="nucleotide sequence ID" value="NZ_CADIKF010000034.1"/>
</dbReference>
<dbReference type="InterPro" id="IPR023494">
    <property type="entry name" value="Cyt_c_bgen_Ccs1/CcsB/ResB"/>
</dbReference>
<dbReference type="GO" id="GO:0017004">
    <property type="term" value="P:cytochrome complex assembly"/>
    <property type="evidence" value="ECO:0007669"/>
    <property type="project" value="UniProtKB-KW"/>
</dbReference>
<keyword evidence="3" id="KW-0201">Cytochrome c-type biogenesis</keyword>
<evidence type="ECO:0000259" key="8">
    <source>
        <dbReference type="Pfam" id="PF05140"/>
    </source>
</evidence>
<feature type="transmembrane region" description="Helical" evidence="7">
    <location>
        <begin position="79"/>
        <end position="98"/>
    </location>
</feature>
<evidence type="ECO:0000256" key="4">
    <source>
        <dbReference type="ARBA" id="ARBA00022989"/>
    </source>
</evidence>
<organism evidence="9 10">
    <name type="scientific">Paraburkholderia solisilvae</name>
    <dbReference type="NCBI Taxonomy" id="624376"/>
    <lineage>
        <taxon>Bacteria</taxon>
        <taxon>Pseudomonadati</taxon>
        <taxon>Pseudomonadota</taxon>
        <taxon>Betaproteobacteria</taxon>
        <taxon>Burkholderiales</taxon>
        <taxon>Burkholderiaceae</taxon>
        <taxon>Paraburkholderia</taxon>
    </lineage>
</organism>
<dbReference type="EMBL" id="CADIKF010000034">
    <property type="protein sequence ID" value="CAB3763336.1"/>
    <property type="molecule type" value="Genomic_DNA"/>
</dbReference>
<feature type="domain" description="ResB-like" evidence="8">
    <location>
        <begin position="27"/>
        <end position="699"/>
    </location>
</feature>
<proteinExistence type="predicted"/>
<feature type="region of interest" description="Disordered" evidence="6">
    <location>
        <begin position="716"/>
        <end position="741"/>
    </location>
</feature>
<gene>
    <name evidence="9" type="primary">ccs1</name>
    <name evidence="9" type="ORF">LMG29739_04081</name>
</gene>
<evidence type="ECO:0000256" key="6">
    <source>
        <dbReference type="SAM" id="MobiDB-lite"/>
    </source>
</evidence>
<evidence type="ECO:0000256" key="2">
    <source>
        <dbReference type="ARBA" id="ARBA00022692"/>
    </source>
</evidence>
<protein>
    <submittedName>
        <fullName evidence="9">Cytochrome c biogenesis protein Ccs1</fullName>
    </submittedName>
</protein>
<dbReference type="Proteomes" id="UP000494329">
    <property type="component" value="Unassembled WGS sequence"/>
</dbReference>
<dbReference type="PANTHER" id="PTHR31566">
    <property type="entry name" value="CYTOCHROME C BIOGENESIS PROTEIN CCS1, CHLOROPLASTIC"/>
    <property type="match status" value="1"/>
</dbReference>
<evidence type="ECO:0000256" key="7">
    <source>
        <dbReference type="SAM" id="Phobius"/>
    </source>
</evidence>
<accession>A0A6J5EDH7</accession>
<keyword evidence="10" id="KW-1185">Reference proteome</keyword>
<evidence type="ECO:0000256" key="5">
    <source>
        <dbReference type="ARBA" id="ARBA00023136"/>
    </source>
</evidence>
<keyword evidence="4 7" id="KW-1133">Transmembrane helix</keyword>
<dbReference type="Pfam" id="PF05140">
    <property type="entry name" value="ResB"/>
    <property type="match status" value="1"/>
</dbReference>
<feature type="transmembrane region" description="Helical" evidence="7">
    <location>
        <begin position="645"/>
        <end position="663"/>
    </location>
</feature>
<evidence type="ECO:0000313" key="10">
    <source>
        <dbReference type="Proteomes" id="UP000494329"/>
    </source>
</evidence>
<feature type="transmembrane region" description="Helical" evidence="7">
    <location>
        <begin position="20"/>
        <end position="47"/>
    </location>
</feature>
<keyword evidence="2 7" id="KW-0812">Transmembrane</keyword>
<dbReference type="InterPro" id="IPR007816">
    <property type="entry name" value="ResB-like_domain"/>
</dbReference>
<evidence type="ECO:0000256" key="3">
    <source>
        <dbReference type="ARBA" id="ARBA00022748"/>
    </source>
</evidence>
<name>A0A6J5EDH7_9BURK</name>
<dbReference type="GO" id="GO:0016020">
    <property type="term" value="C:membrane"/>
    <property type="evidence" value="ECO:0007669"/>
    <property type="project" value="UniProtKB-SubCell"/>
</dbReference>